<accession>A0A317E748</accession>
<sequence length="317" mass="33725">MTLDPQAKAIIDQIARSPLPRLHQVPASVARQMFEITCKLTDMKDLPIGRIEERSIPGPDGTQLPVRIYTPVAAPAGPLPVLVFFHGGGFVIGSLDTHDSPCRLLANEARCLVVSVDYRLAPEHRFPSAVDDCLAAVNWVARNAAEINADPTRIAVGGDSAGGNLSAVVAQQLRDAGGPKVVFQLLIYPATDALHEGLSRTANAEGYMLDKDLMTWFFVQYLGDGSDVDLADPRFSPLRHPNLANLGTVHVIVAGFDPLRDEGIAYAEALKAAGNKVTLSEFPGQIHGFCSMAGVIEAGRTALVEGAALLKAAFAEA</sequence>
<comment type="caution">
    <text evidence="4">The sequence shown here is derived from an EMBL/GenBank/DDBJ whole genome shotgun (WGS) entry which is preliminary data.</text>
</comment>
<dbReference type="SUPFAM" id="SSF53474">
    <property type="entry name" value="alpha/beta-Hydrolases"/>
    <property type="match status" value="1"/>
</dbReference>
<dbReference type="Gene3D" id="3.40.50.1820">
    <property type="entry name" value="alpha/beta hydrolase"/>
    <property type="match status" value="1"/>
</dbReference>
<protein>
    <recommendedName>
        <fullName evidence="3">Alpha/beta hydrolase fold-3 domain-containing protein</fullName>
    </recommendedName>
</protein>
<dbReference type="AlphaFoldDB" id="A0A317E748"/>
<dbReference type="PANTHER" id="PTHR48081:SF8">
    <property type="entry name" value="ALPHA_BETA HYDROLASE FOLD-3 DOMAIN-CONTAINING PROTEIN-RELATED"/>
    <property type="match status" value="1"/>
</dbReference>
<dbReference type="OrthoDB" id="9806180at2"/>
<reference evidence="4 5" key="1">
    <citation type="submission" date="2018-05" db="EMBL/GenBank/DDBJ databases">
        <title>Zavarzinia sp. HR-AS.</title>
        <authorList>
            <person name="Lee Y."/>
            <person name="Jeon C.O."/>
        </authorList>
    </citation>
    <scope>NUCLEOTIDE SEQUENCE [LARGE SCALE GENOMIC DNA]</scope>
    <source>
        <strain evidence="4 5">HR-AS</strain>
    </source>
</reference>
<dbReference type="InterPro" id="IPR002168">
    <property type="entry name" value="Lipase_GDXG_HIS_AS"/>
</dbReference>
<evidence type="ECO:0000313" key="4">
    <source>
        <dbReference type="EMBL" id="PWR22829.1"/>
    </source>
</evidence>
<dbReference type="FunFam" id="3.40.50.1820:FF:000089">
    <property type="entry name" value="Alpha/beta hydrolase"/>
    <property type="match status" value="1"/>
</dbReference>
<dbReference type="InterPro" id="IPR013094">
    <property type="entry name" value="AB_hydrolase_3"/>
</dbReference>
<feature type="domain" description="Alpha/beta hydrolase fold-3" evidence="3">
    <location>
        <begin position="82"/>
        <end position="290"/>
    </location>
</feature>
<evidence type="ECO:0000259" key="3">
    <source>
        <dbReference type="Pfam" id="PF07859"/>
    </source>
</evidence>
<evidence type="ECO:0000256" key="2">
    <source>
        <dbReference type="ARBA" id="ARBA00022801"/>
    </source>
</evidence>
<proteinExistence type="inferred from homology"/>
<organism evidence="4 5">
    <name type="scientific">Zavarzinia aquatilis</name>
    <dbReference type="NCBI Taxonomy" id="2211142"/>
    <lineage>
        <taxon>Bacteria</taxon>
        <taxon>Pseudomonadati</taxon>
        <taxon>Pseudomonadota</taxon>
        <taxon>Alphaproteobacteria</taxon>
        <taxon>Rhodospirillales</taxon>
        <taxon>Zavarziniaceae</taxon>
        <taxon>Zavarzinia</taxon>
    </lineage>
</organism>
<dbReference type="RefSeq" id="WP_109905422.1">
    <property type="nucleotide sequence ID" value="NZ_QGLE01000005.1"/>
</dbReference>
<dbReference type="Proteomes" id="UP000245461">
    <property type="component" value="Unassembled WGS sequence"/>
</dbReference>
<evidence type="ECO:0000256" key="1">
    <source>
        <dbReference type="ARBA" id="ARBA00010515"/>
    </source>
</evidence>
<gene>
    <name evidence="4" type="ORF">DKG74_10410</name>
</gene>
<dbReference type="InterPro" id="IPR029058">
    <property type="entry name" value="AB_hydrolase_fold"/>
</dbReference>
<comment type="similarity">
    <text evidence="1">Belongs to the 'GDXG' lipolytic enzyme family.</text>
</comment>
<name>A0A317E748_9PROT</name>
<dbReference type="PANTHER" id="PTHR48081">
    <property type="entry name" value="AB HYDROLASE SUPERFAMILY PROTEIN C4A8.06C"/>
    <property type="match status" value="1"/>
</dbReference>
<dbReference type="Pfam" id="PF07859">
    <property type="entry name" value="Abhydrolase_3"/>
    <property type="match status" value="1"/>
</dbReference>
<keyword evidence="2" id="KW-0378">Hydrolase</keyword>
<evidence type="ECO:0000313" key="5">
    <source>
        <dbReference type="Proteomes" id="UP000245461"/>
    </source>
</evidence>
<dbReference type="InterPro" id="IPR050300">
    <property type="entry name" value="GDXG_lipolytic_enzyme"/>
</dbReference>
<keyword evidence="5" id="KW-1185">Reference proteome</keyword>
<dbReference type="PROSITE" id="PS01173">
    <property type="entry name" value="LIPASE_GDXG_HIS"/>
    <property type="match status" value="1"/>
</dbReference>
<dbReference type="GO" id="GO:0016787">
    <property type="term" value="F:hydrolase activity"/>
    <property type="evidence" value="ECO:0007669"/>
    <property type="project" value="UniProtKB-KW"/>
</dbReference>
<dbReference type="EMBL" id="QGLE01000005">
    <property type="protein sequence ID" value="PWR22829.1"/>
    <property type="molecule type" value="Genomic_DNA"/>
</dbReference>